<gene>
    <name evidence="4" type="ORF">BE17_00030</name>
</gene>
<evidence type="ECO:0000256" key="1">
    <source>
        <dbReference type="ARBA" id="ARBA00022729"/>
    </source>
</evidence>
<organism evidence="4 5">
    <name type="scientific">Sorangium cellulosum</name>
    <name type="common">Polyangium cellulosum</name>
    <dbReference type="NCBI Taxonomy" id="56"/>
    <lineage>
        <taxon>Bacteria</taxon>
        <taxon>Pseudomonadati</taxon>
        <taxon>Myxococcota</taxon>
        <taxon>Polyangia</taxon>
        <taxon>Polyangiales</taxon>
        <taxon>Polyangiaceae</taxon>
        <taxon>Sorangium</taxon>
    </lineage>
</organism>
<evidence type="ECO:0000313" key="5">
    <source>
        <dbReference type="Proteomes" id="UP000075635"/>
    </source>
</evidence>
<comment type="caution">
    <text evidence="4">The sequence shown here is derived from an EMBL/GenBank/DDBJ whole genome shotgun (WGS) entry which is preliminary data.</text>
</comment>
<dbReference type="Pfam" id="PF13385">
    <property type="entry name" value="Laminin_G_3"/>
    <property type="match status" value="1"/>
</dbReference>
<dbReference type="AlphaFoldDB" id="A0A150SYY4"/>
<accession>A0A150SYY4</accession>
<dbReference type="Gene3D" id="2.60.120.200">
    <property type="match status" value="1"/>
</dbReference>
<dbReference type="SUPFAM" id="SSF49899">
    <property type="entry name" value="Concanavalin A-like lectins/glucanases"/>
    <property type="match status" value="1"/>
</dbReference>
<evidence type="ECO:0000259" key="3">
    <source>
        <dbReference type="SMART" id="SM00560"/>
    </source>
</evidence>
<sequence>MHYTFDEEAGLVAHDASGNGHDATLVGSAGWTTTGRRGGALSLQGADPYVDLPDGLTDSLDDLTIATWVRLSSIDIWSRIFDFGGNGFMYLTTSDATGALRFSVYENMHEAIVTVPNPLPVDVWKHVAVTIASGTYRIWVDGISVASTTPAPPHDVKPSQLAPTASNYIGKSQFPDALLKGTIDDFRIYDRALSADEIAALAAP</sequence>
<feature type="domain" description="LamG-like jellyroll fold" evidence="3">
    <location>
        <begin position="61"/>
        <end position="196"/>
    </location>
</feature>
<reference evidence="4 5" key="1">
    <citation type="submission" date="2014-02" db="EMBL/GenBank/DDBJ databases">
        <title>The small core and large imbalanced accessory genome model reveals a collaborative survival strategy of Sorangium cellulosum strains in nature.</title>
        <authorList>
            <person name="Han K."/>
            <person name="Peng R."/>
            <person name="Blom J."/>
            <person name="Li Y.-Z."/>
        </authorList>
    </citation>
    <scope>NUCLEOTIDE SEQUENCE [LARGE SCALE GENOMIC DNA]</scope>
    <source>
        <strain evidence="4 5">So0011-07</strain>
    </source>
</reference>
<proteinExistence type="predicted"/>
<dbReference type="InterPro" id="IPR006558">
    <property type="entry name" value="LamG-like"/>
</dbReference>
<evidence type="ECO:0000256" key="2">
    <source>
        <dbReference type="ARBA" id="ARBA00023157"/>
    </source>
</evidence>
<evidence type="ECO:0000313" key="4">
    <source>
        <dbReference type="EMBL" id="KYF97633.1"/>
    </source>
</evidence>
<keyword evidence="2" id="KW-1015">Disulfide bond</keyword>
<name>A0A150SYY4_SORCE</name>
<dbReference type="SMART" id="SM00560">
    <property type="entry name" value="LamGL"/>
    <property type="match status" value="1"/>
</dbReference>
<dbReference type="EMBL" id="JEMB01000370">
    <property type="protein sequence ID" value="KYF97633.1"/>
    <property type="molecule type" value="Genomic_DNA"/>
</dbReference>
<dbReference type="Proteomes" id="UP000075635">
    <property type="component" value="Unassembled WGS sequence"/>
</dbReference>
<dbReference type="InterPro" id="IPR013320">
    <property type="entry name" value="ConA-like_dom_sf"/>
</dbReference>
<protein>
    <recommendedName>
        <fullName evidence="3">LamG-like jellyroll fold domain-containing protein</fullName>
    </recommendedName>
</protein>
<keyword evidence="1" id="KW-0732">Signal</keyword>